<dbReference type="Proteomes" id="UP000526501">
    <property type="component" value="Unassembled WGS sequence"/>
</dbReference>
<dbReference type="InterPro" id="IPR052016">
    <property type="entry name" value="Bact_Sigma-Reg"/>
</dbReference>
<dbReference type="Pfam" id="PF07228">
    <property type="entry name" value="SpoIIE"/>
    <property type="match status" value="1"/>
</dbReference>
<evidence type="ECO:0000256" key="1">
    <source>
        <dbReference type="ARBA" id="ARBA00022801"/>
    </source>
</evidence>
<dbReference type="NCBIfam" id="TIGR00229">
    <property type="entry name" value="sensory_box"/>
    <property type="match status" value="1"/>
</dbReference>
<dbReference type="PANTHER" id="PTHR43156:SF2">
    <property type="entry name" value="STAGE II SPORULATION PROTEIN E"/>
    <property type="match status" value="1"/>
</dbReference>
<name>A0A7X1B5P1_9BACT</name>
<dbReference type="InterPro" id="IPR000700">
    <property type="entry name" value="PAS-assoc_C"/>
</dbReference>
<organism evidence="3 4">
    <name type="scientific">Pelagicoccus albus</name>
    <dbReference type="NCBI Taxonomy" id="415222"/>
    <lineage>
        <taxon>Bacteria</taxon>
        <taxon>Pseudomonadati</taxon>
        <taxon>Verrucomicrobiota</taxon>
        <taxon>Opitutia</taxon>
        <taxon>Puniceicoccales</taxon>
        <taxon>Pelagicoccaceae</taxon>
        <taxon>Pelagicoccus</taxon>
    </lineage>
</organism>
<dbReference type="SMART" id="SM00331">
    <property type="entry name" value="PP2C_SIG"/>
    <property type="match status" value="1"/>
</dbReference>
<protein>
    <submittedName>
        <fullName evidence="3">SpoIIE family protein phosphatase</fullName>
    </submittedName>
</protein>
<dbReference type="InterPro" id="IPR000014">
    <property type="entry name" value="PAS"/>
</dbReference>
<dbReference type="SUPFAM" id="SSF81606">
    <property type="entry name" value="PP2C-like"/>
    <property type="match status" value="1"/>
</dbReference>
<dbReference type="InterPro" id="IPR001932">
    <property type="entry name" value="PPM-type_phosphatase-like_dom"/>
</dbReference>
<dbReference type="SMART" id="SM00091">
    <property type="entry name" value="PAS"/>
    <property type="match status" value="1"/>
</dbReference>
<evidence type="ECO:0000259" key="2">
    <source>
        <dbReference type="PROSITE" id="PS50113"/>
    </source>
</evidence>
<keyword evidence="1" id="KW-0378">Hydrolase</keyword>
<dbReference type="InterPro" id="IPR036457">
    <property type="entry name" value="PPM-type-like_dom_sf"/>
</dbReference>
<dbReference type="SUPFAM" id="SSF55785">
    <property type="entry name" value="PYP-like sensor domain (PAS domain)"/>
    <property type="match status" value="1"/>
</dbReference>
<proteinExistence type="predicted"/>
<feature type="domain" description="PAC" evidence="2">
    <location>
        <begin position="213"/>
        <end position="265"/>
    </location>
</feature>
<reference evidence="3 4" key="1">
    <citation type="submission" date="2020-07" db="EMBL/GenBank/DDBJ databases">
        <authorList>
            <person name="Feng X."/>
        </authorList>
    </citation>
    <scope>NUCLEOTIDE SEQUENCE [LARGE SCALE GENOMIC DNA]</scope>
    <source>
        <strain evidence="3 4">JCM23202</strain>
    </source>
</reference>
<dbReference type="Gene3D" id="3.60.40.10">
    <property type="entry name" value="PPM-type phosphatase domain"/>
    <property type="match status" value="1"/>
</dbReference>
<dbReference type="Gene3D" id="3.30.450.20">
    <property type="entry name" value="PAS domain"/>
    <property type="match status" value="1"/>
</dbReference>
<gene>
    <name evidence="3" type="ORF">H5P27_08585</name>
</gene>
<keyword evidence="4" id="KW-1185">Reference proteome</keyword>
<dbReference type="PROSITE" id="PS50113">
    <property type="entry name" value="PAC"/>
    <property type="match status" value="1"/>
</dbReference>
<accession>A0A7X1B5P1</accession>
<dbReference type="InterPro" id="IPR035965">
    <property type="entry name" value="PAS-like_dom_sf"/>
</dbReference>
<dbReference type="Pfam" id="PF08448">
    <property type="entry name" value="PAS_4"/>
    <property type="match status" value="1"/>
</dbReference>
<dbReference type="PANTHER" id="PTHR43156">
    <property type="entry name" value="STAGE II SPORULATION PROTEIN E-RELATED"/>
    <property type="match status" value="1"/>
</dbReference>
<dbReference type="RefSeq" id="WP_185659982.1">
    <property type="nucleotide sequence ID" value="NZ_CAWPOO010000007.1"/>
</dbReference>
<dbReference type="CDD" id="cd00130">
    <property type="entry name" value="PAS"/>
    <property type="match status" value="1"/>
</dbReference>
<evidence type="ECO:0000313" key="4">
    <source>
        <dbReference type="Proteomes" id="UP000526501"/>
    </source>
</evidence>
<dbReference type="EMBL" id="JACHVC010000007">
    <property type="protein sequence ID" value="MBC2606100.1"/>
    <property type="molecule type" value="Genomic_DNA"/>
</dbReference>
<dbReference type="GO" id="GO:0016791">
    <property type="term" value="F:phosphatase activity"/>
    <property type="evidence" value="ECO:0007669"/>
    <property type="project" value="TreeGrafter"/>
</dbReference>
<sequence length="522" mass="58486">MRAVAIECSNEELRWLSEIDPQISESTSFPSPPLSGTPKMIELIIVGCAHSNPVQLGHTFSEWTSAPVTIFLLSTDEYQEKSLQLSHSPGIGKNVLFCESRKGAFSETIEQAKQALSARAKLTKIPSDAPLPIGPNVSARSLLFRLLSELPEYIYFKDREGRFLAVSKYLADSTGLSSPEEAIGKTDYDLFDPEHAHDADSDERSLAEGLLTYLEKEEYVTWNDNRIWVYSYKRPLLSPSGFVLGTYGISRDITQTKRLQEDEKARHKQLSDEMELARSLQKSLLQQAFPIFSNPDGSRKVRFAVKHVASTKLSGDFYSITLTPNGQAVIFLADVMGHGASAAMITAMLYAAVKELEGTCESPEDFMLEINNRLHAWLEGTEQIVFATGICCVLDFENKVAKVCQNGSNHFFRIREGYVVSEQENPFPINPALGLTPQTQFETFSFPLEEEETIAFFTDGILEARNQNEEPFGQKRLSEFLIEDASTNLYEKLDSLHKSLQNFTRRSQEEDDLCVLIAKIGA</sequence>
<evidence type="ECO:0000313" key="3">
    <source>
        <dbReference type="EMBL" id="MBC2606100.1"/>
    </source>
</evidence>
<dbReference type="InterPro" id="IPR013656">
    <property type="entry name" value="PAS_4"/>
</dbReference>
<dbReference type="AlphaFoldDB" id="A0A7X1B5P1"/>
<comment type="caution">
    <text evidence="3">The sequence shown here is derived from an EMBL/GenBank/DDBJ whole genome shotgun (WGS) entry which is preliminary data.</text>
</comment>